<dbReference type="InterPro" id="IPR001810">
    <property type="entry name" value="F-box_dom"/>
</dbReference>
<evidence type="ECO:0000256" key="1">
    <source>
        <dbReference type="SAM" id="MobiDB-lite"/>
    </source>
</evidence>
<reference evidence="3" key="1">
    <citation type="submission" date="2018-04" db="EMBL/GenBank/DDBJ databases">
        <title>WGS assembly of Panicum hallii.</title>
        <authorList>
            <person name="Lovell J."/>
            <person name="Jenkins J."/>
            <person name="Lowry D."/>
            <person name="Mamidi S."/>
            <person name="Sreedasyam A."/>
            <person name="Weng X."/>
            <person name="Barry K."/>
            <person name="Bonette J."/>
            <person name="Campitelli B."/>
            <person name="Daum C."/>
            <person name="Gordon S."/>
            <person name="Gould B."/>
            <person name="Lipzen A."/>
            <person name="Macqueen A."/>
            <person name="Palacio-Mejia J."/>
            <person name="Plott C."/>
            <person name="Shakirov E."/>
            <person name="Shu S."/>
            <person name="Yoshinaga Y."/>
            <person name="Zane M."/>
            <person name="Rokhsar D."/>
            <person name="Grimwood J."/>
            <person name="Schmutz J."/>
            <person name="Juenger T."/>
        </authorList>
    </citation>
    <scope>NUCLEOTIDE SEQUENCE [LARGE SCALE GENOMIC DNA]</scope>
    <source>
        <strain evidence="3">FIL2</strain>
    </source>
</reference>
<dbReference type="Proteomes" id="UP000243499">
    <property type="component" value="Chromosome 8"/>
</dbReference>
<dbReference type="Pfam" id="PF00646">
    <property type="entry name" value="F-box"/>
    <property type="match status" value="1"/>
</dbReference>
<accession>A0A2T8I7Z3</accession>
<dbReference type="PANTHER" id="PTHR34223:SF80">
    <property type="entry name" value="OS11G0205900 PROTEIN"/>
    <property type="match status" value="1"/>
</dbReference>
<dbReference type="SMART" id="SM00256">
    <property type="entry name" value="FBOX"/>
    <property type="match status" value="1"/>
</dbReference>
<dbReference type="Gene3D" id="1.20.1280.50">
    <property type="match status" value="1"/>
</dbReference>
<dbReference type="Gramene" id="PVH33764">
    <property type="protein sequence ID" value="PVH33764"/>
    <property type="gene ID" value="PAHAL_8G061100"/>
</dbReference>
<dbReference type="SUPFAM" id="SSF52047">
    <property type="entry name" value="RNI-like"/>
    <property type="match status" value="1"/>
</dbReference>
<feature type="region of interest" description="Disordered" evidence="1">
    <location>
        <begin position="1"/>
        <end position="20"/>
    </location>
</feature>
<name>A0A2T8I7Z3_9POAL</name>
<dbReference type="PROSITE" id="PS50181">
    <property type="entry name" value="FBOX"/>
    <property type="match status" value="1"/>
</dbReference>
<dbReference type="EMBL" id="CM008053">
    <property type="protein sequence ID" value="PVH33764.1"/>
    <property type="molecule type" value="Genomic_DNA"/>
</dbReference>
<gene>
    <name evidence="3" type="ORF">PAHAL_8G061100</name>
</gene>
<dbReference type="InterPro" id="IPR053197">
    <property type="entry name" value="F-box_SCFL_complex_component"/>
</dbReference>
<evidence type="ECO:0000313" key="3">
    <source>
        <dbReference type="EMBL" id="PVH33764.1"/>
    </source>
</evidence>
<dbReference type="InterPro" id="IPR053781">
    <property type="entry name" value="F-box_AtFBL13-like"/>
</dbReference>
<feature type="compositionally biased region" description="Basic residues" evidence="1">
    <location>
        <begin position="1"/>
        <end position="12"/>
    </location>
</feature>
<dbReference type="AlphaFoldDB" id="A0A2T8I7Z3"/>
<evidence type="ECO:0000259" key="2">
    <source>
        <dbReference type="PROSITE" id="PS50181"/>
    </source>
</evidence>
<protein>
    <recommendedName>
        <fullName evidence="2">F-box domain-containing protein</fullName>
    </recommendedName>
</protein>
<dbReference type="PANTHER" id="PTHR34223">
    <property type="entry name" value="OS11G0201299 PROTEIN"/>
    <property type="match status" value="1"/>
</dbReference>
<dbReference type="CDD" id="cd22160">
    <property type="entry name" value="F-box_AtFBL13-like"/>
    <property type="match status" value="1"/>
</dbReference>
<sequence>MPPRRKGGKGRRAAPPGAGRASIDVLPEEVLHHVLSFLPAQEAVRTCVLARRWRHLWRSATGLRISCSSENEAASAKKLRDFVDHLFLLRGGSPLDTCQFNLLDMDADDDDMCRIRLWIRHVLMCRVRTGRFYLDGLPLVSQHLKRLELSSLHLNGSFVDFSSCPALEVIEIKECDILELDRISSQSLKSLSITRYCDFSESHRIHVYASNLVSLWLEVFYGRVPILNKMPSLVEAVVRIDAYAGDFCCHHADSGDCDGERCPGCYGVNGDTDCVLLQGLSKVQSLVLISDTRMFIFRRDLKCCPIFSNLKTLSLNEYWCVPDDFSALTCILEHSPVLEKLTLQLFCEGPKSNVQMKGSPDPTERSNVISEHLKVVEVKCEVVDDRVLDVLKFLNKLGICKL</sequence>
<feature type="domain" description="F-box" evidence="2">
    <location>
        <begin position="20"/>
        <end position="56"/>
    </location>
</feature>
<dbReference type="InterPro" id="IPR036047">
    <property type="entry name" value="F-box-like_dom_sf"/>
</dbReference>
<dbReference type="SUPFAM" id="SSF81383">
    <property type="entry name" value="F-box domain"/>
    <property type="match status" value="1"/>
</dbReference>
<proteinExistence type="predicted"/>
<organism evidence="3">
    <name type="scientific">Panicum hallii</name>
    <dbReference type="NCBI Taxonomy" id="206008"/>
    <lineage>
        <taxon>Eukaryota</taxon>
        <taxon>Viridiplantae</taxon>
        <taxon>Streptophyta</taxon>
        <taxon>Embryophyta</taxon>
        <taxon>Tracheophyta</taxon>
        <taxon>Spermatophyta</taxon>
        <taxon>Magnoliopsida</taxon>
        <taxon>Liliopsida</taxon>
        <taxon>Poales</taxon>
        <taxon>Poaceae</taxon>
        <taxon>PACMAD clade</taxon>
        <taxon>Panicoideae</taxon>
        <taxon>Panicodae</taxon>
        <taxon>Paniceae</taxon>
        <taxon>Panicinae</taxon>
        <taxon>Panicum</taxon>
        <taxon>Panicum sect. Panicum</taxon>
    </lineage>
</organism>